<accession>C1GXC1</accession>
<dbReference type="EMBL" id="KN293998">
    <property type="protein sequence ID" value="EEH41209.2"/>
    <property type="molecule type" value="Genomic_DNA"/>
</dbReference>
<gene>
    <name evidence="1" type="ORF">PAAG_03495</name>
</gene>
<evidence type="ECO:0000313" key="1">
    <source>
        <dbReference type="EMBL" id="EEH41209.2"/>
    </source>
</evidence>
<reference evidence="1 2" key="1">
    <citation type="journal article" date="2011" name="PLoS Genet.">
        <title>Comparative genomic analysis of human fungal pathogens causing paracoccidioidomycosis.</title>
        <authorList>
            <person name="Desjardins C.A."/>
            <person name="Champion M.D."/>
            <person name="Holder J.W."/>
            <person name="Muszewska A."/>
            <person name="Goldberg J."/>
            <person name="Bailao A.M."/>
            <person name="Brigido M.M."/>
            <person name="Ferreira M.E."/>
            <person name="Garcia A.M."/>
            <person name="Grynberg M."/>
            <person name="Gujja S."/>
            <person name="Heiman D.I."/>
            <person name="Henn M.R."/>
            <person name="Kodira C.D."/>
            <person name="Leon-Narvaez H."/>
            <person name="Longo L.V."/>
            <person name="Ma L.J."/>
            <person name="Malavazi I."/>
            <person name="Matsuo A.L."/>
            <person name="Morais F.V."/>
            <person name="Pereira M."/>
            <person name="Rodriguez-Brito S."/>
            <person name="Sakthikumar S."/>
            <person name="Salem-Izacc S.M."/>
            <person name="Sykes S.M."/>
            <person name="Teixeira M.M."/>
            <person name="Vallejo M.C."/>
            <person name="Walter M.E."/>
            <person name="Yandava C."/>
            <person name="Young S."/>
            <person name="Zeng Q."/>
            <person name="Zucker J."/>
            <person name="Felipe M.S."/>
            <person name="Goldman G.H."/>
            <person name="Haas B.J."/>
            <person name="McEwen J.G."/>
            <person name="Nino-Vega G."/>
            <person name="Puccia R."/>
            <person name="San-Blas G."/>
            <person name="Soares C.M."/>
            <person name="Birren B.W."/>
            <person name="Cuomo C.A."/>
        </authorList>
    </citation>
    <scope>NUCLEOTIDE SEQUENCE [LARGE SCALE GENOMIC DNA]</scope>
    <source>
        <strain evidence="2">ATCC MYA-826 / Pb01</strain>
    </source>
</reference>
<evidence type="ECO:0000313" key="2">
    <source>
        <dbReference type="Proteomes" id="UP000002059"/>
    </source>
</evidence>
<dbReference type="RefSeq" id="XP_002794950.2">
    <property type="nucleotide sequence ID" value="XM_002794904.2"/>
</dbReference>
<sequence length="117" mass="13271">MEQVNKRVRCLSRYRRVFAELQKRVSVYASVVELEARPSFAFLGVLPRLETGGLGEIAPGQQLQRRHGQWGWIEIPRLCFVSRQGQNKFAAAVSALHRAGRILQSRDIHADFLSLIG</sequence>
<protein>
    <submittedName>
        <fullName evidence="1">Uncharacterized protein</fullName>
    </submittedName>
</protein>
<name>C1GXC1_PARBA</name>
<dbReference type="GeneID" id="9098052"/>
<dbReference type="HOGENOM" id="CLU_2085501_0_0_1"/>
<proteinExistence type="predicted"/>
<organism evidence="1 2">
    <name type="scientific">Paracoccidioides lutzii (strain ATCC MYA-826 / Pb01)</name>
    <name type="common">Paracoccidioides brasiliensis</name>
    <dbReference type="NCBI Taxonomy" id="502779"/>
    <lineage>
        <taxon>Eukaryota</taxon>
        <taxon>Fungi</taxon>
        <taxon>Dikarya</taxon>
        <taxon>Ascomycota</taxon>
        <taxon>Pezizomycotina</taxon>
        <taxon>Eurotiomycetes</taxon>
        <taxon>Eurotiomycetidae</taxon>
        <taxon>Onygenales</taxon>
        <taxon>Ajellomycetaceae</taxon>
        <taxon>Paracoccidioides</taxon>
    </lineage>
</organism>
<dbReference type="AlphaFoldDB" id="C1GXC1"/>
<keyword evidence="2" id="KW-1185">Reference proteome</keyword>
<dbReference type="VEuPathDB" id="FungiDB:PAAG_03495"/>
<dbReference type="Proteomes" id="UP000002059">
    <property type="component" value="Partially assembled WGS sequence"/>
</dbReference>
<dbReference type="KEGG" id="pbl:PAAG_03495"/>